<evidence type="ECO:0000256" key="3">
    <source>
        <dbReference type="ARBA" id="ARBA00020268"/>
    </source>
</evidence>
<name>A0ABP4KUQ3_9ACTN</name>
<feature type="transmembrane region" description="Helical" evidence="7">
    <location>
        <begin position="178"/>
        <end position="199"/>
    </location>
</feature>
<comment type="function">
    <text evidence="1">Multidrug efflux pump.</text>
</comment>
<comment type="caution">
    <text evidence="8">The sequence shown here is derived from an EMBL/GenBank/DDBJ whole genome shotgun (WGS) entry which is preliminary data.</text>
</comment>
<gene>
    <name evidence="8" type="ORF">GCM10009802_63640</name>
</gene>
<dbReference type="RefSeq" id="WP_344295077.1">
    <property type="nucleotide sequence ID" value="NZ_BAAAPF010000423.1"/>
</dbReference>
<keyword evidence="7" id="KW-1133">Transmembrane helix</keyword>
<feature type="transmembrane region" description="Helical" evidence="7">
    <location>
        <begin position="32"/>
        <end position="50"/>
    </location>
</feature>
<dbReference type="InterPro" id="IPR050222">
    <property type="entry name" value="MATE_MdtK"/>
</dbReference>
<dbReference type="Pfam" id="PF01554">
    <property type="entry name" value="MatE"/>
    <property type="match status" value="2"/>
</dbReference>
<feature type="transmembrane region" description="Helical" evidence="7">
    <location>
        <begin position="205"/>
        <end position="226"/>
    </location>
</feature>
<feature type="transmembrane region" description="Helical" evidence="7">
    <location>
        <begin position="367"/>
        <end position="384"/>
    </location>
</feature>
<dbReference type="InterPro" id="IPR002528">
    <property type="entry name" value="MATE_fam"/>
</dbReference>
<feature type="transmembrane region" description="Helical" evidence="7">
    <location>
        <begin position="328"/>
        <end position="347"/>
    </location>
</feature>
<dbReference type="PANTHER" id="PTHR43298">
    <property type="entry name" value="MULTIDRUG RESISTANCE PROTEIN NORM-RELATED"/>
    <property type="match status" value="1"/>
</dbReference>
<feature type="compositionally biased region" description="Basic and acidic residues" evidence="6">
    <location>
        <begin position="1"/>
        <end position="10"/>
    </location>
</feature>
<feature type="transmembrane region" description="Helical" evidence="7">
    <location>
        <begin position="106"/>
        <end position="127"/>
    </location>
</feature>
<evidence type="ECO:0000256" key="2">
    <source>
        <dbReference type="ARBA" id="ARBA00010199"/>
    </source>
</evidence>
<evidence type="ECO:0000256" key="1">
    <source>
        <dbReference type="ARBA" id="ARBA00003408"/>
    </source>
</evidence>
<keyword evidence="7" id="KW-0472">Membrane</keyword>
<feature type="transmembrane region" description="Helical" evidence="7">
    <location>
        <begin position="287"/>
        <end position="307"/>
    </location>
</feature>
<keyword evidence="4" id="KW-0813">Transport</keyword>
<evidence type="ECO:0000256" key="7">
    <source>
        <dbReference type="SAM" id="Phobius"/>
    </source>
</evidence>
<keyword evidence="9" id="KW-1185">Reference proteome</keyword>
<comment type="similarity">
    <text evidence="2">Belongs to the multi antimicrobial extrusion (MATE) (TC 2.A.66.1) family.</text>
</comment>
<feature type="transmembrane region" description="Helical" evidence="7">
    <location>
        <begin position="247"/>
        <end position="267"/>
    </location>
</feature>
<evidence type="ECO:0000256" key="4">
    <source>
        <dbReference type="ARBA" id="ARBA00022448"/>
    </source>
</evidence>
<dbReference type="Proteomes" id="UP001500443">
    <property type="component" value="Unassembled WGS sequence"/>
</dbReference>
<feature type="region of interest" description="Disordered" evidence="6">
    <location>
        <begin position="1"/>
        <end position="20"/>
    </location>
</feature>
<protein>
    <recommendedName>
        <fullName evidence="3">Probable multidrug resistance protein NorM</fullName>
    </recommendedName>
    <alternativeName>
        <fullName evidence="5">Multidrug-efflux transporter</fullName>
    </alternativeName>
</protein>
<evidence type="ECO:0000256" key="6">
    <source>
        <dbReference type="SAM" id="MobiDB-lite"/>
    </source>
</evidence>
<dbReference type="EMBL" id="BAAAPF010000423">
    <property type="protein sequence ID" value="GAA1508314.1"/>
    <property type="molecule type" value="Genomic_DNA"/>
</dbReference>
<dbReference type="PANTHER" id="PTHR43298:SF2">
    <property type="entry name" value="FMN_FAD EXPORTER YEEO-RELATED"/>
    <property type="match status" value="1"/>
</dbReference>
<feature type="transmembrane region" description="Helical" evidence="7">
    <location>
        <begin position="147"/>
        <end position="166"/>
    </location>
</feature>
<sequence>MTDVKEHGDPPPDAAPAAPAAPADLRGRLRGLAVPICLGVVTGLGAQFAISALLGNMGGDALYIRALFIPVAFFFLALEEGIEISSQVVSARRRGADAGDASQPPLVRIGAIALGCFAVAAAVIAVAAPQMAETLDVDAASHDDFVLFARLVAASFLLAVLTSVVAGTLRGWGSARAASVITVAVALMQVLGVWVLGFYGGMGVFAVPASIAGASVVGLTAGLVLLARTGLLRLGGPAEPLRQTVGILVTVGVPVAVSYLFIAGMNYTSLWVLSDFGPEAVAGYGGAHAVQVLSLSPAIALGSAVAITMNQSLGAGESHLLRPILREGVRYVLAVYALLAAAGFALAGPLGELMSDDAGTAAFTDDYLTVVAPSWLAFGLLNMVTMSLQQVRNGHITIASDVVYLGAVNVGGGLIARAVDHAEAYFVALAAGNVVIGGLLLATAWQRFGRAAEGA</sequence>
<reference evidence="9" key="1">
    <citation type="journal article" date="2019" name="Int. J. Syst. Evol. Microbiol.">
        <title>The Global Catalogue of Microorganisms (GCM) 10K type strain sequencing project: providing services to taxonomists for standard genome sequencing and annotation.</title>
        <authorList>
            <consortium name="The Broad Institute Genomics Platform"/>
            <consortium name="The Broad Institute Genome Sequencing Center for Infectious Disease"/>
            <person name="Wu L."/>
            <person name="Ma J."/>
        </authorList>
    </citation>
    <scope>NUCLEOTIDE SEQUENCE [LARGE SCALE GENOMIC DNA]</scope>
    <source>
        <strain evidence="9">JCM 15481</strain>
    </source>
</reference>
<evidence type="ECO:0000313" key="8">
    <source>
        <dbReference type="EMBL" id="GAA1508314.1"/>
    </source>
</evidence>
<evidence type="ECO:0000256" key="5">
    <source>
        <dbReference type="ARBA" id="ARBA00031636"/>
    </source>
</evidence>
<feature type="transmembrane region" description="Helical" evidence="7">
    <location>
        <begin position="425"/>
        <end position="445"/>
    </location>
</feature>
<evidence type="ECO:0000313" key="9">
    <source>
        <dbReference type="Proteomes" id="UP001500443"/>
    </source>
</evidence>
<feature type="transmembrane region" description="Helical" evidence="7">
    <location>
        <begin position="62"/>
        <end position="85"/>
    </location>
</feature>
<proteinExistence type="inferred from homology"/>
<keyword evidence="7" id="KW-0812">Transmembrane</keyword>
<organism evidence="8 9">
    <name type="scientific">Streptomyces synnematoformans</name>
    <dbReference type="NCBI Taxonomy" id="415721"/>
    <lineage>
        <taxon>Bacteria</taxon>
        <taxon>Bacillati</taxon>
        <taxon>Actinomycetota</taxon>
        <taxon>Actinomycetes</taxon>
        <taxon>Kitasatosporales</taxon>
        <taxon>Streptomycetaceae</taxon>
        <taxon>Streptomyces</taxon>
    </lineage>
</organism>
<accession>A0ABP4KUQ3</accession>